<sequence>KLLWWERRPQNPNYTPPPPPSLSPGSALTLLPMAPSAATPADDHPIPAAAATTTTNRIAREAAGRAVDSLLKWLRAQAKQRKAQLLEHDDPLRLLISLKRIPARGRTNPHLVPLPHPLHPLSGPDAAAVCLIADDRPSAPLPPATAEGRIRAEGIPVSEVITLSALRADYKPYEARRKLCGSYDLFLADRRILPLLPRLIGKQFFKKKKQPLPVDLSRKGWPEQLRRCLGSAAFYLRTGTCCQMDVGRASQGREEIVDNVFAAVEGAMAYIPRKWANVRSIHLKSDESVALPIYRTVPEMGFKIDTFQKKATEDAVEENVDGEVVQSHKEKEKEQEKKEFGSVKGKRKKGRIHEVRYMDTNLDDVEFMSGLLSDNGDDNEEGDDLDAQKKTKKDAQKRKKDARLTKNGAQDSVEDVEVNRVKKRKHKDKKSNERKIKTKAIPEE</sequence>
<organism evidence="2">
    <name type="scientific">Anthurium amnicola</name>
    <dbReference type="NCBI Taxonomy" id="1678845"/>
    <lineage>
        <taxon>Eukaryota</taxon>
        <taxon>Viridiplantae</taxon>
        <taxon>Streptophyta</taxon>
        <taxon>Embryophyta</taxon>
        <taxon>Tracheophyta</taxon>
        <taxon>Spermatophyta</taxon>
        <taxon>Magnoliopsida</taxon>
        <taxon>Liliopsida</taxon>
        <taxon>Araceae</taxon>
        <taxon>Pothoideae</taxon>
        <taxon>Potheae</taxon>
        <taxon>Anthurium</taxon>
    </lineage>
</organism>
<feature type="non-terminal residue" evidence="2">
    <location>
        <position position="1"/>
    </location>
</feature>
<gene>
    <name evidence="2" type="primary">RSL1D1_2</name>
    <name evidence="2" type="ORF">g.115477</name>
</gene>
<dbReference type="GO" id="GO:0003723">
    <property type="term" value="F:RNA binding"/>
    <property type="evidence" value="ECO:0007669"/>
    <property type="project" value="InterPro"/>
</dbReference>
<dbReference type="InterPro" id="IPR028364">
    <property type="entry name" value="Ribosomal_uL1/biogenesis"/>
</dbReference>
<proteinExistence type="predicted"/>
<dbReference type="InterPro" id="IPR050257">
    <property type="entry name" value="eL8/uL1-like"/>
</dbReference>
<evidence type="ECO:0000313" key="2">
    <source>
        <dbReference type="EMBL" id="JAT51816.1"/>
    </source>
</evidence>
<evidence type="ECO:0000256" key="1">
    <source>
        <dbReference type="SAM" id="MobiDB-lite"/>
    </source>
</evidence>
<dbReference type="EMBL" id="GDJX01016120">
    <property type="protein sequence ID" value="JAT51816.1"/>
    <property type="molecule type" value="Transcribed_RNA"/>
</dbReference>
<feature type="region of interest" description="Disordered" evidence="1">
    <location>
        <begin position="319"/>
        <end position="345"/>
    </location>
</feature>
<protein>
    <submittedName>
        <fullName evidence="2">Ribosomal L1 domain-containing protein 1</fullName>
    </submittedName>
</protein>
<name>A0A1D1YB08_9ARAE</name>
<dbReference type="FunFam" id="3.40.50.790:FF:000012">
    <property type="entry name" value="Ribosomal protein L1p/L10e family"/>
    <property type="match status" value="1"/>
</dbReference>
<dbReference type="CDD" id="cd00403">
    <property type="entry name" value="Ribosomal_L1"/>
    <property type="match status" value="1"/>
</dbReference>
<dbReference type="InterPro" id="IPR023674">
    <property type="entry name" value="Ribosomal_uL1-like"/>
</dbReference>
<dbReference type="Gene3D" id="3.40.50.790">
    <property type="match status" value="1"/>
</dbReference>
<feature type="compositionally biased region" description="Acidic residues" evidence="1">
    <location>
        <begin position="375"/>
        <end position="385"/>
    </location>
</feature>
<dbReference type="AlphaFoldDB" id="A0A1D1YB08"/>
<dbReference type="Pfam" id="PF00687">
    <property type="entry name" value="Ribosomal_L1"/>
    <property type="match status" value="1"/>
</dbReference>
<accession>A0A1D1YB08</accession>
<reference evidence="2" key="1">
    <citation type="submission" date="2015-07" db="EMBL/GenBank/DDBJ databases">
        <title>Transcriptome Assembly of Anthurium amnicola.</title>
        <authorList>
            <person name="Suzuki J."/>
        </authorList>
    </citation>
    <scope>NUCLEOTIDE SEQUENCE</scope>
</reference>
<dbReference type="PANTHER" id="PTHR23105">
    <property type="entry name" value="RIBOSOMAL PROTEIN L7AE FAMILY MEMBER"/>
    <property type="match status" value="1"/>
</dbReference>
<feature type="compositionally biased region" description="Basic and acidic residues" evidence="1">
    <location>
        <begin position="430"/>
        <end position="444"/>
    </location>
</feature>
<feature type="compositionally biased region" description="Basic and acidic residues" evidence="1">
    <location>
        <begin position="326"/>
        <end position="341"/>
    </location>
</feature>
<feature type="compositionally biased region" description="Basic residues" evidence="1">
    <location>
        <begin position="390"/>
        <end position="401"/>
    </location>
</feature>
<feature type="region of interest" description="Disordered" evidence="1">
    <location>
        <begin position="369"/>
        <end position="444"/>
    </location>
</feature>
<dbReference type="SUPFAM" id="SSF56808">
    <property type="entry name" value="Ribosomal protein L1"/>
    <property type="match status" value="1"/>
</dbReference>
<dbReference type="InterPro" id="IPR016095">
    <property type="entry name" value="Ribosomal_uL1_3-a/b-sand"/>
</dbReference>
<feature type="region of interest" description="Disordered" evidence="1">
    <location>
        <begin position="1"/>
        <end position="29"/>
    </location>
</feature>